<name>A0ABP0BKC7_9PEZI</name>
<organism evidence="3 4">
    <name type="scientific">Sporothrix bragantina</name>
    <dbReference type="NCBI Taxonomy" id="671064"/>
    <lineage>
        <taxon>Eukaryota</taxon>
        <taxon>Fungi</taxon>
        <taxon>Dikarya</taxon>
        <taxon>Ascomycota</taxon>
        <taxon>Pezizomycotina</taxon>
        <taxon>Sordariomycetes</taxon>
        <taxon>Sordariomycetidae</taxon>
        <taxon>Ophiostomatales</taxon>
        <taxon>Ophiostomataceae</taxon>
        <taxon>Sporothrix</taxon>
    </lineage>
</organism>
<evidence type="ECO:0000256" key="1">
    <source>
        <dbReference type="ARBA" id="ARBA00023242"/>
    </source>
</evidence>
<dbReference type="Pfam" id="PF04082">
    <property type="entry name" value="Fungal_trans"/>
    <property type="match status" value="1"/>
</dbReference>
<feature type="domain" description="Xylanolytic transcriptional activator regulatory" evidence="2">
    <location>
        <begin position="171"/>
        <end position="247"/>
    </location>
</feature>
<gene>
    <name evidence="3" type="ORF">SBRCBS47491_004031</name>
</gene>
<dbReference type="InterPro" id="IPR007219">
    <property type="entry name" value="XnlR_reg_dom"/>
</dbReference>
<accession>A0ABP0BKC7</accession>
<reference evidence="3 4" key="1">
    <citation type="submission" date="2024-01" db="EMBL/GenBank/DDBJ databases">
        <authorList>
            <person name="Allen C."/>
            <person name="Tagirdzhanova G."/>
        </authorList>
    </citation>
    <scope>NUCLEOTIDE SEQUENCE [LARGE SCALE GENOMIC DNA]</scope>
</reference>
<evidence type="ECO:0000259" key="2">
    <source>
        <dbReference type="SMART" id="SM00906"/>
    </source>
</evidence>
<dbReference type="InterPro" id="IPR050797">
    <property type="entry name" value="Carb_Metab_Trans_Reg"/>
</dbReference>
<dbReference type="Proteomes" id="UP001642406">
    <property type="component" value="Unassembled WGS sequence"/>
</dbReference>
<evidence type="ECO:0000313" key="3">
    <source>
        <dbReference type="EMBL" id="CAK7219971.1"/>
    </source>
</evidence>
<dbReference type="EMBL" id="CAWUHC010000029">
    <property type="protein sequence ID" value="CAK7219971.1"/>
    <property type="molecule type" value="Genomic_DNA"/>
</dbReference>
<protein>
    <recommendedName>
        <fullName evidence="2">Xylanolytic transcriptional activator regulatory domain-containing protein</fullName>
    </recommendedName>
</protein>
<dbReference type="PANTHER" id="PTHR31668:SF10">
    <property type="entry name" value="ZN(II)2CYS6 TRANSCRIPTION FACTOR (EUROFUNG)"/>
    <property type="match status" value="1"/>
</dbReference>
<dbReference type="PANTHER" id="PTHR31668">
    <property type="entry name" value="GLUCOSE TRANSPORT TRANSCRIPTION REGULATOR RGT1-RELATED-RELATED"/>
    <property type="match status" value="1"/>
</dbReference>
<evidence type="ECO:0000313" key="4">
    <source>
        <dbReference type="Proteomes" id="UP001642406"/>
    </source>
</evidence>
<proteinExistence type="predicted"/>
<dbReference type="CDD" id="cd12148">
    <property type="entry name" value="fungal_TF_MHR"/>
    <property type="match status" value="1"/>
</dbReference>
<keyword evidence="4" id="KW-1185">Reference proteome</keyword>
<sequence length="347" mass="38539">MLPDRTCLYSGASSDQDPHLLRHLTYDETGCFGGAGHVPSSSSPRSTRPGRPSYLTVFPNPHLDCLADMYSQEQVEALFAPHQDELVRLYYEHVHPSYPILEPMDDILLLRQAKRIPSSLLAIIYKHGAQFWHLSPRAAEASLAHCSAKFATLLIMQMLPRQIRASNHPGFWPMTNMLVGMAQDIGLHVDPAQWHQLTSSERKMRRVLWWAVLTHDKWMAHSLGRPSHISAAGHGGWDVAPLTLEDFSDDAGWLPVSAVSSASSFVALLGRPRSGGPNAEEDPTGTASILSYLRGHMAMVGSLLITLVLASVDDETLDERRDLLLTYRRYLVTPGQPPEDAMLLWAP</sequence>
<comment type="caution">
    <text evidence="3">The sequence shown here is derived from an EMBL/GenBank/DDBJ whole genome shotgun (WGS) entry which is preliminary data.</text>
</comment>
<keyword evidence="1" id="KW-0539">Nucleus</keyword>
<dbReference type="SMART" id="SM00906">
    <property type="entry name" value="Fungal_trans"/>
    <property type="match status" value="1"/>
</dbReference>